<feature type="domain" description="Carbohydrate kinase PfkB" evidence="6">
    <location>
        <begin position="13"/>
        <end position="310"/>
    </location>
</feature>
<dbReference type="PANTHER" id="PTHR43085:SF49">
    <property type="entry name" value="5-DEHYDRO-2-DEOXYGLUCONOKINASE"/>
    <property type="match status" value="1"/>
</dbReference>
<dbReference type="Pfam" id="PF00294">
    <property type="entry name" value="PfkB"/>
    <property type="match status" value="1"/>
</dbReference>
<evidence type="ECO:0000313" key="7">
    <source>
        <dbReference type="EMBL" id="TWH65211.1"/>
    </source>
</evidence>
<evidence type="ECO:0000256" key="4">
    <source>
        <dbReference type="ARBA" id="ARBA00022777"/>
    </source>
</evidence>
<evidence type="ECO:0000256" key="2">
    <source>
        <dbReference type="ARBA" id="ARBA00022679"/>
    </source>
</evidence>
<evidence type="ECO:0000256" key="5">
    <source>
        <dbReference type="ARBA" id="ARBA00022840"/>
    </source>
</evidence>
<keyword evidence="2" id="KW-0808">Transferase</keyword>
<dbReference type="Proteomes" id="UP000319825">
    <property type="component" value="Unassembled WGS sequence"/>
</dbReference>
<proteinExistence type="inferred from homology"/>
<evidence type="ECO:0000256" key="3">
    <source>
        <dbReference type="ARBA" id="ARBA00022741"/>
    </source>
</evidence>
<dbReference type="SUPFAM" id="SSF53613">
    <property type="entry name" value="Ribokinase-like"/>
    <property type="match status" value="1"/>
</dbReference>
<sequence length="322" mass="33989">MPECKDKHVDQYDVVTVGRIGVDLYPEQSGVGLDEVETFRKFLGGSATNVAVAAARLGNRAAVVTGVGGDPFGSFAVRALERFGVATEFVKTVPDLATPITFCELFPPDDFPLYFYRAPVAPDLMIGEDDLDRAAISEARLLWLTASGLSREPSRSAHHAIARARRDRPGLTVLDLDYRPTFWPSPDEAAARIAELLPYVDVALGNAQECAVAVGPGSPDELAARLHERGVELAIVKQGPDGVLGSRAGDVVHVAVTPVAVVNGLGAGDAFGGVVCHGLLHDWELAEMLEIAGRAGAHVVGRLGCADEMPVLADLLAPTPEA</sequence>
<keyword evidence="8" id="KW-1185">Reference proteome</keyword>
<comment type="similarity">
    <text evidence="1">Belongs to the carbohydrate kinase PfkB family.</text>
</comment>
<dbReference type="PRINTS" id="PR00990">
    <property type="entry name" value="RIBOKINASE"/>
</dbReference>
<accession>A0A562I2D8</accession>
<dbReference type="NCBIfam" id="TIGR04382">
    <property type="entry name" value="myo_inos_iolC_N"/>
    <property type="match status" value="1"/>
</dbReference>
<dbReference type="EMBL" id="VLKE01000001">
    <property type="protein sequence ID" value="TWH65211.1"/>
    <property type="molecule type" value="Genomic_DNA"/>
</dbReference>
<dbReference type="InterPro" id="IPR030830">
    <property type="entry name" value="Myo_inos_IolC"/>
</dbReference>
<dbReference type="InterPro" id="IPR029056">
    <property type="entry name" value="Ribokinase-like"/>
</dbReference>
<evidence type="ECO:0000313" key="8">
    <source>
        <dbReference type="Proteomes" id="UP000319825"/>
    </source>
</evidence>
<dbReference type="GO" id="GO:0016301">
    <property type="term" value="F:kinase activity"/>
    <property type="evidence" value="ECO:0007669"/>
    <property type="project" value="UniProtKB-KW"/>
</dbReference>
<dbReference type="CDD" id="cd01166">
    <property type="entry name" value="KdgK"/>
    <property type="match status" value="1"/>
</dbReference>
<dbReference type="PANTHER" id="PTHR43085">
    <property type="entry name" value="HEXOKINASE FAMILY MEMBER"/>
    <property type="match status" value="1"/>
</dbReference>
<dbReference type="Gene3D" id="2.20.150.10">
    <property type="entry name" value="putative 5-dehydro-2- deoxygluconokinase"/>
    <property type="match status" value="1"/>
</dbReference>
<keyword evidence="3" id="KW-0547">Nucleotide-binding</keyword>
<dbReference type="AlphaFoldDB" id="A0A562I2D8"/>
<keyword evidence="5" id="KW-0067">ATP-binding</keyword>
<dbReference type="GO" id="GO:0005524">
    <property type="term" value="F:ATP binding"/>
    <property type="evidence" value="ECO:0007669"/>
    <property type="project" value="UniProtKB-KW"/>
</dbReference>
<protein>
    <submittedName>
        <fullName evidence="7">5-dehydro-2-deoxygluconokinase</fullName>
    </submittedName>
</protein>
<evidence type="ECO:0000256" key="1">
    <source>
        <dbReference type="ARBA" id="ARBA00010688"/>
    </source>
</evidence>
<dbReference type="InterPro" id="IPR011611">
    <property type="entry name" value="PfkB_dom"/>
</dbReference>
<dbReference type="InterPro" id="IPR050306">
    <property type="entry name" value="PfkB_Carbo_kinase"/>
</dbReference>
<dbReference type="InterPro" id="IPR002139">
    <property type="entry name" value="Ribo/fructo_kinase"/>
</dbReference>
<dbReference type="OrthoDB" id="9792663at2"/>
<evidence type="ECO:0000259" key="6">
    <source>
        <dbReference type="Pfam" id="PF00294"/>
    </source>
</evidence>
<gene>
    <name evidence="7" type="ORF">JD77_00146</name>
</gene>
<name>A0A562I2D8_MICOL</name>
<comment type="caution">
    <text evidence="7">The sequence shown here is derived from an EMBL/GenBank/DDBJ whole genome shotgun (WGS) entry which is preliminary data.</text>
</comment>
<keyword evidence="4 7" id="KW-0418">Kinase</keyword>
<dbReference type="Gene3D" id="3.40.1190.20">
    <property type="match status" value="1"/>
</dbReference>
<reference evidence="7 8" key="1">
    <citation type="submission" date="2019-07" db="EMBL/GenBank/DDBJ databases">
        <title>R&amp;d 2014.</title>
        <authorList>
            <person name="Klenk H.-P."/>
        </authorList>
    </citation>
    <scope>NUCLEOTIDE SEQUENCE [LARGE SCALE GENOMIC DNA]</scope>
    <source>
        <strain evidence="7 8">DSM 43868</strain>
    </source>
</reference>
<dbReference type="InterPro" id="IPR023314">
    <property type="entry name" value="Myo_inos_IolC-like_sf"/>
</dbReference>
<organism evidence="7 8">
    <name type="scientific">Micromonospora olivasterospora</name>
    <dbReference type="NCBI Taxonomy" id="1880"/>
    <lineage>
        <taxon>Bacteria</taxon>
        <taxon>Bacillati</taxon>
        <taxon>Actinomycetota</taxon>
        <taxon>Actinomycetes</taxon>
        <taxon>Micromonosporales</taxon>
        <taxon>Micromonosporaceae</taxon>
        <taxon>Micromonospora</taxon>
    </lineage>
</organism>